<evidence type="ECO:0000256" key="2">
    <source>
        <dbReference type="ARBA" id="ARBA00004906"/>
    </source>
</evidence>
<dbReference type="InterPro" id="IPR016024">
    <property type="entry name" value="ARM-type_fold"/>
</dbReference>
<comment type="function">
    <text evidence="5">Functions as an E3 ubiquitin ligase.</text>
</comment>
<name>A5ALG0_VITVI</name>
<organism evidence="7">
    <name type="scientific">Vitis vinifera</name>
    <name type="common">Grape</name>
    <dbReference type="NCBI Taxonomy" id="29760"/>
    <lineage>
        <taxon>Eukaryota</taxon>
        <taxon>Viridiplantae</taxon>
        <taxon>Streptophyta</taxon>
        <taxon>Embryophyta</taxon>
        <taxon>Tracheophyta</taxon>
        <taxon>Spermatophyta</taxon>
        <taxon>Magnoliopsida</taxon>
        <taxon>eudicotyledons</taxon>
        <taxon>Gunneridae</taxon>
        <taxon>Pentapetalae</taxon>
        <taxon>rosids</taxon>
        <taxon>Vitales</taxon>
        <taxon>Vitaceae</taxon>
        <taxon>Viteae</taxon>
        <taxon>Vitis</taxon>
    </lineage>
</organism>
<proteinExistence type="predicted"/>
<evidence type="ECO:0000313" key="7">
    <source>
        <dbReference type="EMBL" id="CAN80214.1"/>
    </source>
</evidence>
<gene>
    <name evidence="7" type="ORF">VITISV_017908</name>
</gene>
<dbReference type="GO" id="GO:0061630">
    <property type="term" value="F:ubiquitin protein ligase activity"/>
    <property type="evidence" value="ECO:0007669"/>
    <property type="project" value="UniProtKB-UniRule"/>
</dbReference>
<dbReference type="SUPFAM" id="SSF48371">
    <property type="entry name" value="ARM repeat"/>
    <property type="match status" value="1"/>
</dbReference>
<reference evidence="7" key="1">
    <citation type="journal article" date="2007" name="PLoS ONE">
        <title>The first genome sequence of an elite grapevine cultivar (Pinot noir Vitis vinifera L.): coping with a highly heterozygous genome.</title>
        <authorList>
            <person name="Velasco R."/>
            <person name="Zharkikh A."/>
            <person name="Troggio M."/>
            <person name="Cartwright D.A."/>
            <person name="Cestaro A."/>
            <person name="Pruss D."/>
            <person name="Pindo M."/>
            <person name="FitzGerald L.M."/>
            <person name="Vezzulli S."/>
            <person name="Reid J."/>
            <person name="Malacarne G."/>
            <person name="Iliev D."/>
            <person name="Coppola G."/>
            <person name="Wardell B."/>
            <person name="Micheletti D."/>
            <person name="Macalma T."/>
            <person name="Facci M."/>
            <person name="Mitchell J.T."/>
            <person name="Perazzolli M."/>
            <person name="Eldredge G."/>
            <person name="Gatto P."/>
            <person name="Oyzerski R."/>
            <person name="Moretto M."/>
            <person name="Gutin N."/>
            <person name="Stefanini M."/>
            <person name="Chen Y."/>
            <person name="Segala C."/>
            <person name="Davenport C."/>
            <person name="Dematte L."/>
            <person name="Mraz A."/>
            <person name="Battilana J."/>
            <person name="Stormo K."/>
            <person name="Costa F."/>
            <person name="Tao Q."/>
            <person name="Si-Ammour A."/>
            <person name="Harkins T."/>
            <person name="Lackey A."/>
            <person name="Perbost C."/>
            <person name="Taillon B."/>
            <person name="Stella A."/>
            <person name="Solovyev V."/>
            <person name="Fawcett J.A."/>
            <person name="Sterck L."/>
            <person name="Vandepoele K."/>
            <person name="Grando S.M."/>
            <person name="Toppo S."/>
            <person name="Moser C."/>
            <person name="Lanchbury J."/>
            <person name="Bogden R."/>
            <person name="Skolnick M."/>
            <person name="Sgaramella V."/>
            <person name="Bhatnagar S.K."/>
            <person name="Fontana P."/>
            <person name="Gutin A."/>
            <person name="Van de Peer Y."/>
            <person name="Salamini F."/>
            <person name="Viola R."/>
        </authorList>
    </citation>
    <scope>NUCLEOTIDE SEQUENCE</scope>
</reference>
<dbReference type="PANTHER" id="PTHR22849:SF128">
    <property type="entry name" value="U-BOX DOMAIN-CONTAINING PROTEIN"/>
    <property type="match status" value="1"/>
</dbReference>
<dbReference type="UniPathway" id="UPA00143"/>
<dbReference type="InterPro" id="IPR003613">
    <property type="entry name" value="Ubox_domain"/>
</dbReference>
<dbReference type="PROSITE" id="PS51698">
    <property type="entry name" value="U_BOX"/>
    <property type="match status" value="1"/>
</dbReference>
<dbReference type="EMBL" id="AM429550">
    <property type="protein sequence ID" value="CAN80214.1"/>
    <property type="molecule type" value="Genomic_DNA"/>
</dbReference>
<feature type="domain" description="U-box" evidence="6">
    <location>
        <begin position="11"/>
        <end position="87"/>
    </location>
</feature>
<dbReference type="Pfam" id="PF04564">
    <property type="entry name" value="U-box"/>
    <property type="match status" value="1"/>
</dbReference>
<dbReference type="EC" id="2.3.2.27" evidence="5"/>
<keyword evidence="4 5" id="KW-0833">Ubl conjugation pathway</keyword>
<comment type="catalytic activity">
    <reaction evidence="1 5">
        <text>S-ubiquitinyl-[E2 ubiquitin-conjugating enzyme]-L-cysteine + [acceptor protein]-L-lysine = [E2 ubiquitin-conjugating enzyme]-L-cysteine + N(6)-ubiquitinyl-[acceptor protein]-L-lysine.</text>
        <dbReference type="EC" id="2.3.2.27"/>
    </reaction>
</comment>
<dbReference type="AlphaFoldDB" id="A5ALG0"/>
<dbReference type="Gene3D" id="3.30.40.10">
    <property type="entry name" value="Zinc/RING finger domain, C3HC4 (zinc finger)"/>
    <property type="match status" value="1"/>
</dbReference>
<sequence length="437" mass="49547">MAVWSSMDDIEIPQYFLCPISLQIMKDPVTAMTGITYDRESIEQWLLTAKDTTCPVTKQPLERDFVLTPNHTLRRLIQAWCAANATNGVDQIPTPKTPLDRTHVVKLIRDLGVAQLYLKTLQKMEALTRDNERNRNCMADAGAAKAIVLLIIKCFKENKTTGVEEGLRILHLIWSPTSEMKLLLKENYDFVDAVTWALGCETDNYVAVRSNAVLVLKNIVEVASPNLLERLKFEFLNRLIRTMREKISQAAMKAALYVLMEVCPWGRNKWQMIEAGAVFQLIEMELENPEKKITEIIFCLLGHLCSCADGRAQFLAHAGSMAMLSKRILRVSNTTDDRALHIIALISKFSGTNEVLMEMLRVGAVSKLCMVLQADCAKYLKEKAREILRLHSKKSGKFWQIINNLSVVGGLNDTDEEDIRWSLEAWISKKGKNVLYN</sequence>
<evidence type="ECO:0000259" key="6">
    <source>
        <dbReference type="PROSITE" id="PS51698"/>
    </source>
</evidence>
<dbReference type="SUPFAM" id="SSF57850">
    <property type="entry name" value="RING/U-box"/>
    <property type="match status" value="1"/>
</dbReference>
<evidence type="ECO:0000256" key="4">
    <source>
        <dbReference type="ARBA" id="ARBA00022786"/>
    </source>
</evidence>
<comment type="pathway">
    <text evidence="2 5">Protein modification; protein ubiquitination.</text>
</comment>
<dbReference type="InterPro" id="IPR013083">
    <property type="entry name" value="Znf_RING/FYVE/PHD"/>
</dbReference>
<dbReference type="InterPro" id="IPR045185">
    <property type="entry name" value="PUB22/23/24-like"/>
</dbReference>
<dbReference type="Gene3D" id="1.25.10.10">
    <property type="entry name" value="Leucine-rich Repeat Variant"/>
    <property type="match status" value="1"/>
</dbReference>
<dbReference type="Pfam" id="PF25598">
    <property type="entry name" value="ARM_PUB"/>
    <property type="match status" value="1"/>
</dbReference>
<accession>A5ALG0</accession>
<dbReference type="PANTHER" id="PTHR22849">
    <property type="entry name" value="WDSAM1 PROTEIN"/>
    <property type="match status" value="1"/>
</dbReference>
<keyword evidence="3 5" id="KW-0808">Transferase</keyword>
<evidence type="ECO:0000256" key="3">
    <source>
        <dbReference type="ARBA" id="ARBA00022679"/>
    </source>
</evidence>
<evidence type="ECO:0000256" key="5">
    <source>
        <dbReference type="RuleBase" id="RU369093"/>
    </source>
</evidence>
<protein>
    <recommendedName>
        <fullName evidence="5 6">U-box domain-containing protein</fullName>
        <ecNumber evidence="5">2.3.2.27</ecNumber>
    </recommendedName>
    <alternativeName>
        <fullName evidence="5">RING-type E3 ubiquitin transferase PUB</fullName>
    </alternativeName>
</protein>
<dbReference type="ExpressionAtlas" id="A5ALG0">
    <property type="expression patterns" value="baseline and differential"/>
</dbReference>
<dbReference type="GO" id="GO:0016567">
    <property type="term" value="P:protein ubiquitination"/>
    <property type="evidence" value="ECO:0007669"/>
    <property type="project" value="UniProtKB-UniRule"/>
</dbReference>
<dbReference type="InterPro" id="IPR058678">
    <property type="entry name" value="ARM_PUB"/>
</dbReference>
<evidence type="ECO:0000256" key="1">
    <source>
        <dbReference type="ARBA" id="ARBA00000900"/>
    </source>
</evidence>
<dbReference type="InterPro" id="IPR011989">
    <property type="entry name" value="ARM-like"/>
</dbReference>
<dbReference type="SMART" id="SM00504">
    <property type="entry name" value="Ubox"/>
    <property type="match status" value="1"/>
</dbReference>
<dbReference type="CDD" id="cd16655">
    <property type="entry name" value="RING-Ubox_WDSUB1-like"/>
    <property type="match status" value="1"/>
</dbReference>